<evidence type="ECO:0000256" key="1">
    <source>
        <dbReference type="SAM" id="MobiDB-lite"/>
    </source>
</evidence>
<dbReference type="RefSeq" id="WP_184217125.1">
    <property type="nucleotide sequence ID" value="NZ_JACHMD010000001.1"/>
</dbReference>
<comment type="caution">
    <text evidence="2">The sequence shown here is derived from an EMBL/GenBank/DDBJ whole genome shotgun (WGS) entry which is preliminary data.</text>
</comment>
<protein>
    <recommendedName>
        <fullName evidence="4">Mu-like prophage protein gp29</fullName>
    </recommendedName>
</protein>
<dbReference type="Proteomes" id="UP000573729">
    <property type="component" value="Unassembled WGS sequence"/>
</dbReference>
<feature type="region of interest" description="Disordered" evidence="1">
    <location>
        <begin position="443"/>
        <end position="498"/>
    </location>
</feature>
<gene>
    <name evidence="2" type="ORF">BKA24_001731</name>
</gene>
<organism evidence="2 3">
    <name type="scientific">Microbacterium marinum</name>
    <dbReference type="NCBI Taxonomy" id="421115"/>
    <lineage>
        <taxon>Bacteria</taxon>
        <taxon>Bacillati</taxon>
        <taxon>Actinomycetota</taxon>
        <taxon>Actinomycetes</taxon>
        <taxon>Micrococcales</taxon>
        <taxon>Microbacteriaceae</taxon>
        <taxon>Microbacterium</taxon>
    </lineage>
</organism>
<name>A0A7W7BQM7_9MICO</name>
<evidence type="ECO:0008006" key="4">
    <source>
        <dbReference type="Google" id="ProtNLM"/>
    </source>
</evidence>
<dbReference type="EMBL" id="JACHMD010000001">
    <property type="protein sequence ID" value="MBB4667022.1"/>
    <property type="molecule type" value="Genomic_DNA"/>
</dbReference>
<dbReference type="AlphaFoldDB" id="A0A7W7BQM7"/>
<evidence type="ECO:0000313" key="3">
    <source>
        <dbReference type="Proteomes" id="UP000573729"/>
    </source>
</evidence>
<sequence length="498" mass="54320">MSSELRAFAEDLAESLTEAHAAGNEAGVELLTEHFDRIMGMLKREDRGWNTLFGGDEDSEFGLTLSDLKQWAAKIEEAIPGAPWMGRGFRLRRDFIWKGGIQYGNLPEGGTQGLANIKKKTLTDQNQREFFAPSARHRRERRLFSSSIALWIGNDKTKQLESLPLRQVTGQLTDPNGLGQIWAYLREWTKVDLASGRTTHMKKWYFVEEFKDKRVLNIKDPAGQRIPVDQDHVIFDQHANRADGFAYGSPDALAAFIWNGIVRDAYMDGLSVTGALARFAYKATAKNKKAADNAAMEYANAETAGGMAIVGGANDLTPLSSAGKGYDFSTLRAVLAVMATSLDVTAIALSADSSDEGGSASAATLDLPTRLAMTTRRDEHVELDIRVLKWLGMKEQPDVQFLPYDASDETYRVIQGFMLGYQNNLYTEQEARDFVDNLLGLPHGTPPSGAKRPFGDLSGGGKAALPQTASPNQGKSNGTGGQQGGNASNDIQDDSAGK</sequence>
<proteinExistence type="predicted"/>
<evidence type="ECO:0000313" key="2">
    <source>
        <dbReference type="EMBL" id="MBB4667022.1"/>
    </source>
</evidence>
<keyword evidence="3" id="KW-1185">Reference proteome</keyword>
<accession>A0A7W7BQM7</accession>
<reference evidence="2 3" key="1">
    <citation type="submission" date="2020-08" db="EMBL/GenBank/DDBJ databases">
        <title>Sequencing the genomes of 1000 actinobacteria strains.</title>
        <authorList>
            <person name="Klenk H.-P."/>
        </authorList>
    </citation>
    <scope>NUCLEOTIDE SEQUENCE [LARGE SCALE GENOMIC DNA]</scope>
    <source>
        <strain evidence="2 3">DSM 24947</strain>
    </source>
</reference>